<reference evidence="3 4" key="1">
    <citation type="submission" date="2022-09" db="EMBL/GenBank/DDBJ databases">
        <authorList>
            <person name="Palmer J.M."/>
        </authorList>
    </citation>
    <scope>NUCLEOTIDE SEQUENCE [LARGE SCALE GENOMIC DNA]</scope>
    <source>
        <strain evidence="3 4">DSM 7382</strain>
    </source>
</reference>
<dbReference type="AlphaFoldDB" id="A0AAW0GR17"/>
<keyword evidence="1" id="KW-0472">Membrane</keyword>
<proteinExistence type="predicted"/>
<evidence type="ECO:0000313" key="4">
    <source>
        <dbReference type="Proteomes" id="UP001385951"/>
    </source>
</evidence>
<dbReference type="Proteomes" id="UP001385951">
    <property type="component" value="Unassembled WGS sequence"/>
</dbReference>
<comment type="caution">
    <text evidence="3">The sequence shown here is derived from an EMBL/GenBank/DDBJ whole genome shotgun (WGS) entry which is preliminary data.</text>
</comment>
<dbReference type="Pfam" id="PF20151">
    <property type="entry name" value="DUF6533"/>
    <property type="match status" value="1"/>
</dbReference>
<evidence type="ECO:0000259" key="2">
    <source>
        <dbReference type="Pfam" id="PF20151"/>
    </source>
</evidence>
<keyword evidence="1" id="KW-1133">Transmembrane helix</keyword>
<dbReference type="InterPro" id="IPR045340">
    <property type="entry name" value="DUF6533"/>
</dbReference>
<protein>
    <recommendedName>
        <fullName evidence="2">DUF6533 domain-containing protein</fullName>
    </recommendedName>
</protein>
<sequence>MLSLENLPRDSDVVPFRYTHVAIATAWIWDALTSFSTEVETFAGRPVTYVNYVYFLSRFLTLVMVLCEIVTAVAPLGTQRCNIFFHFLGAIGATTTCLGTFLFLIRVRTAFYDSKRMRMIFSIWWLLAVAGVVATVPFAFSGTSLEENDFCIITKASKLEVIGSVPVGGFDSAVFISISYRVLSVDGYGMGPWTMVKAFCKGTEAGPTSKALLRTGQIYYFPMAILMTCLLIFEFSSFLPIRFLTQCQATIYLAIAVSYNIMSCRVFRRLRLVIRFDAAGTETDVVLSSMGFQQNNPGDDECTYDEAPTI</sequence>
<evidence type="ECO:0000256" key="1">
    <source>
        <dbReference type="SAM" id="Phobius"/>
    </source>
</evidence>
<accession>A0AAW0GR17</accession>
<feature type="transmembrane region" description="Helical" evidence="1">
    <location>
        <begin position="218"/>
        <end position="243"/>
    </location>
</feature>
<name>A0AAW0GR17_9APHY</name>
<feature type="transmembrane region" description="Helical" evidence="1">
    <location>
        <begin position="55"/>
        <end position="77"/>
    </location>
</feature>
<keyword evidence="4" id="KW-1185">Reference proteome</keyword>
<feature type="domain" description="DUF6533" evidence="2">
    <location>
        <begin position="18"/>
        <end position="63"/>
    </location>
</feature>
<feature type="transmembrane region" description="Helical" evidence="1">
    <location>
        <begin position="249"/>
        <end position="267"/>
    </location>
</feature>
<feature type="transmembrane region" description="Helical" evidence="1">
    <location>
        <begin position="83"/>
        <end position="107"/>
    </location>
</feature>
<gene>
    <name evidence="3" type="ORF">QCA50_005401</name>
</gene>
<keyword evidence="1" id="KW-0812">Transmembrane</keyword>
<dbReference type="EMBL" id="JASBNA010000005">
    <property type="protein sequence ID" value="KAK7691996.1"/>
    <property type="molecule type" value="Genomic_DNA"/>
</dbReference>
<evidence type="ECO:0000313" key="3">
    <source>
        <dbReference type="EMBL" id="KAK7691996.1"/>
    </source>
</evidence>
<organism evidence="3 4">
    <name type="scientific">Cerrena zonata</name>
    <dbReference type="NCBI Taxonomy" id="2478898"/>
    <lineage>
        <taxon>Eukaryota</taxon>
        <taxon>Fungi</taxon>
        <taxon>Dikarya</taxon>
        <taxon>Basidiomycota</taxon>
        <taxon>Agaricomycotina</taxon>
        <taxon>Agaricomycetes</taxon>
        <taxon>Polyporales</taxon>
        <taxon>Cerrenaceae</taxon>
        <taxon>Cerrena</taxon>
    </lineage>
</organism>
<feature type="transmembrane region" description="Helical" evidence="1">
    <location>
        <begin position="119"/>
        <end position="141"/>
    </location>
</feature>